<protein>
    <submittedName>
        <fullName evidence="2">Putative lipocalin</fullName>
    </submittedName>
</protein>
<dbReference type="InterPro" id="IPR002970">
    <property type="entry name" value="Tick_his-bd"/>
</dbReference>
<dbReference type="InterPro" id="IPR012674">
    <property type="entry name" value="Calycin"/>
</dbReference>
<dbReference type="EMBL" id="GIFC01016381">
    <property type="protein sequence ID" value="MXU98464.1"/>
    <property type="molecule type" value="Transcribed_RNA"/>
</dbReference>
<dbReference type="Pfam" id="PF02098">
    <property type="entry name" value="His_binding"/>
    <property type="match status" value="1"/>
</dbReference>
<evidence type="ECO:0000313" key="2">
    <source>
        <dbReference type="EMBL" id="MXU98464.1"/>
    </source>
</evidence>
<dbReference type="SUPFAM" id="SSF50814">
    <property type="entry name" value="Lipocalins"/>
    <property type="match status" value="2"/>
</dbReference>
<organism evidence="2">
    <name type="scientific">Ixodes ricinus</name>
    <name type="common">Common tick</name>
    <name type="synonym">Acarus ricinus</name>
    <dbReference type="NCBI Taxonomy" id="34613"/>
    <lineage>
        <taxon>Eukaryota</taxon>
        <taxon>Metazoa</taxon>
        <taxon>Ecdysozoa</taxon>
        <taxon>Arthropoda</taxon>
        <taxon>Chelicerata</taxon>
        <taxon>Arachnida</taxon>
        <taxon>Acari</taxon>
        <taxon>Parasitiformes</taxon>
        <taxon>Ixodida</taxon>
        <taxon>Ixodoidea</taxon>
        <taxon>Ixodidae</taxon>
        <taxon>Ixodinae</taxon>
        <taxon>Ixodes</taxon>
    </lineage>
</organism>
<feature type="signal peptide" evidence="1">
    <location>
        <begin position="1"/>
        <end position="19"/>
    </location>
</feature>
<dbReference type="GO" id="GO:0043176">
    <property type="term" value="F:amine binding"/>
    <property type="evidence" value="ECO:0007669"/>
    <property type="project" value="InterPro"/>
</dbReference>
<reference evidence="2" key="1">
    <citation type="submission" date="2019-12" db="EMBL/GenBank/DDBJ databases">
        <title>An insight into the sialome of adult female Ixodes ricinus ticks feeding for 6 days.</title>
        <authorList>
            <person name="Perner J."/>
            <person name="Ribeiro J.M.C."/>
        </authorList>
    </citation>
    <scope>NUCLEOTIDE SEQUENCE</scope>
    <source>
        <strain evidence="2">Semi-engorged</strain>
        <tissue evidence="2">Salivary glands</tissue>
    </source>
</reference>
<dbReference type="Gene3D" id="2.40.128.20">
    <property type="match status" value="1"/>
</dbReference>
<feature type="chain" id="PRO_5025561405" evidence="1">
    <location>
        <begin position="20"/>
        <end position="337"/>
    </location>
</feature>
<sequence length="337" mass="38509">MGLQYALLFTFVGAVEVWAQYKRWTPDFHWTRKMTIKNPENNPAFNYAGLGSLQDAWEVLEDTSNDSYFFMFRTEAPMGGSRCVSMTGYLTSKTNKTANFTITFYDTEEKEYENVTIQVRALKQADYPLDNVVRANLKGALPDATPVPPGSYTYAEYDNSTCYSRSTPFLDGGNAAERLLEAADLDDLPENVLYSLFAVPESPHYVDLYVVYNQPECYILRSPATLGGCDLWLRKTELKGIVDDVGDQIVKEEHKLKKEIDEKYGVYENCTATEDQEELVSFDVEDGIERWFQDVVWKRVSFDCILAFMLACEEPVFRVYNPITCNSSLTEQYVSFS</sequence>
<dbReference type="AlphaFoldDB" id="A0A6B0V9L0"/>
<accession>A0A6B0V9L0</accession>
<proteinExistence type="predicted"/>
<dbReference type="GO" id="GO:0030682">
    <property type="term" value="P:symbiont-mediated perturbation of host defenses"/>
    <property type="evidence" value="ECO:0007669"/>
    <property type="project" value="InterPro"/>
</dbReference>
<name>A0A6B0V9L0_IXORI</name>
<evidence type="ECO:0000256" key="1">
    <source>
        <dbReference type="SAM" id="SignalP"/>
    </source>
</evidence>
<keyword evidence="1" id="KW-0732">Signal</keyword>